<proteinExistence type="predicted"/>
<protein>
    <submittedName>
        <fullName evidence="2">Hint domain-containing protein</fullName>
    </submittedName>
</protein>
<accession>A0A1I0Q2C7</accession>
<name>A0A1I0Q2C7_9RHOB</name>
<dbReference type="InterPro" id="IPR028992">
    <property type="entry name" value="Hedgehog/Intein_dom"/>
</dbReference>
<dbReference type="STRING" id="1173584.SAMN05444851_2147"/>
<organism evidence="2 3">
    <name type="scientific">Aliiroseovarius sediminilitoris</name>
    <dbReference type="NCBI Taxonomy" id="1173584"/>
    <lineage>
        <taxon>Bacteria</taxon>
        <taxon>Pseudomonadati</taxon>
        <taxon>Pseudomonadota</taxon>
        <taxon>Alphaproteobacteria</taxon>
        <taxon>Rhodobacterales</taxon>
        <taxon>Paracoccaceae</taxon>
        <taxon>Aliiroseovarius</taxon>
    </lineage>
</organism>
<evidence type="ECO:0000313" key="3">
    <source>
        <dbReference type="Proteomes" id="UP000199650"/>
    </source>
</evidence>
<evidence type="ECO:0000259" key="1">
    <source>
        <dbReference type="Pfam" id="PF13403"/>
    </source>
</evidence>
<dbReference type="Proteomes" id="UP000199650">
    <property type="component" value="Unassembled WGS sequence"/>
</dbReference>
<dbReference type="EMBL" id="FOJB01000001">
    <property type="protein sequence ID" value="SEW20942.1"/>
    <property type="molecule type" value="Genomic_DNA"/>
</dbReference>
<keyword evidence="3" id="KW-1185">Reference proteome</keyword>
<sequence>MTPNPFSGGVVAGDVRSTPLPAGIGPGALVRTFHGERVIETLAPGDRILTADGTRARLGSVSCHVVPAHGLCRISPKALAEGRTGKCAAPIVVSDQQHIVVKGWLAQAMFGRDRALVPVSAIIDQELVRRININAELPLFQLHFDEPKLLRVGGLDLLATPIRQPALEPAKRPAF</sequence>
<feature type="domain" description="Hedgehog/Intein (Hint)" evidence="1">
    <location>
        <begin position="26"/>
        <end position="155"/>
    </location>
</feature>
<dbReference type="OrthoDB" id="7873527at2"/>
<dbReference type="RefSeq" id="WP_091430507.1">
    <property type="nucleotide sequence ID" value="NZ_FOJB01000001.1"/>
</dbReference>
<gene>
    <name evidence="2" type="ORF">SAMN05444851_2147</name>
</gene>
<evidence type="ECO:0000313" key="2">
    <source>
        <dbReference type="EMBL" id="SEW20942.1"/>
    </source>
</evidence>
<reference evidence="2 3" key="1">
    <citation type="submission" date="2016-10" db="EMBL/GenBank/DDBJ databases">
        <authorList>
            <person name="de Groot N.N."/>
        </authorList>
    </citation>
    <scope>NUCLEOTIDE SEQUENCE [LARGE SCALE GENOMIC DNA]</scope>
    <source>
        <strain evidence="2 3">DSM 29439</strain>
    </source>
</reference>
<dbReference type="AlphaFoldDB" id="A0A1I0Q2C7"/>
<dbReference type="Pfam" id="PF13403">
    <property type="entry name" value="Hint_2"/>
    <property type="match status" value="1"/>
</dbReference>